<feature type="transmembrane region" description="Helical" evidence="1">
    <location>
        <begin position="134"/>
        <end position="157"/>
    </location>
</feature>
<keyword evidence="1" id="KW-1133">Transmembrane helix</keyword>
<evidence type="ECO:0000313" key="3">
    <source>
        <dbReference type="Proteomes" id="UP000188879"/>
    </source>
</evidence>
<proteinExistence type="predicted"/>
<organism evidence="2 3">
    <name type="scientific">Teichococcus deserti</name>
    <dbReference type="NCBI Taxonomy" id="1817963"/>
    <lineage>
        <taxon>Bacteria</taxon>
        <taxon>Pseudomonadati</taxon>
        <taxon>Pseudomonadota</taxon>
        <taxon>Alphaproteobacteria</taxon>
        <taxon>Acetobacterales</taxon>
        <taxon>Roseomonadaceae</taxon>
        <taxon>Roseomonas</taxon>
    </lineage>
</organism>
<sequence length="257" mass="27749">MSPAPPKAEDPPLRYCDRARRLQSATPPPLPGREALPVWESVQQAHLCGRLWDAEVKIGLAQERMASFLALFARPVKLLLQLLLLPFALLALLVDELLAWIVPGPGSALNQAKAAGGAYALAHNPRPDWSCEDFVMALTRHALPLCFTLLGTGISILRDCSQRMHRFELVPTTLPLGLSRLALGLAAGLSIALFNSPEPPAAILPGLPPPPPADMFLSAQALAFLAGYGVDSVFSFFDNQLSRLREPLPRPPAPRPS</sequence>
<keyword evidence="3" id="KW-1185">Reference proteome</keyword>
<dbReference type="Proteomes" id="UP000188879">
    <property type="component" value="Unassembled WGS sequence"/>
</dbReference>
<reference evidence="2 3" key="1">
    <citation type="submission" date="2016-10" db="EMBL/GenBank/DDBJ databases">
        <title>Draft Genome sequence of Roseomonas sp. strain M3.</title>
        <authorList>
            <person name="Subhash Y."/>
            <person name="Lee S."/>
        </authorList>
    </citation>
    <scope>NUCLEOTIDE SEQUENCE [LARGE SCALE GENOMIC DNA]</scope>
    <source>
        <strain evidence="2 3">M3</strain>
    </source>
</reference>
<gene>
    <name evidence="2" type="ORF">BKE38_27830</name>
</gene>
<feature type="transmembrane region" description="Helical" evidence="1">
    <location>
        <begin position="78"/>
        <end position="102"/>
    </location>
</feature>
<keyword evidence="1" id="KW-0472">Membrane</keyword>
<feature type="transmembrane region" description="Helical" evidence="1">
    <location>
        <begin position="178"/>
        <end position="195"/>
    </location>
</feature>
<accession>A0A1V2GU02</accession>
<dbReference type="AlphaFoldDB" id="A0A1V2GU02"/>
<feature type="transmembrane region" description="Helical" evidence="1">
    <location>
        <begin position="215"/>
        <end position="237"/>
    </location>
</feature>
<comment type="caution">
    <text evidence="2">The sequence shown here is derived from an EMBL/GenBank/DDBJ whole genome shotgun (WGS) entry which is preliminary data.</text>
</comment>
<protein>
    <submittedName>
        <fullName evidence="2">Uncharacterized protein</fullName>
    </submittedName>
</protein>
<evidence type="ECO:0000313" key="2">
    <source>
        <dbReference type="EMBL" id="ONG44644.1"/>
    </source>
</evidence>
<evidence type="ECO:0000256" key="1">
    <source>
        <dbReference type="SAM" id="Phobius"/>
    </source>
</evidence>
<dbReference type="EMBL" id="MLCO01000410">
    <property type="protein sequence ID" value="ONG44644.1"/>
    <property type="molecule type" value="Genomic_DNA"/>
</dbReference>
<name>A0A1V2GU02_9PROT</name>
<keyword evidence="1" id="KW-0812">Transmembrane</keyword>